<dbReference type="EMBL" id="WIPF01000002">
    <property type="protein sequence ID" value="KAF3231918.1"/>
    <property type="molecule type" value="Genomic_DNA"/>
</dbReference>
<name>A0A6G1MMN8_ORBOL</name>
<accession>A0A6G1MMN8</accession>
<organism evidence="1 2">
    <name type="scientific">Orbilia oligospora</name>
    <name type="common">Nematode-trapping fungus</name>
    <name type="synonym">Arthrobotrys oligospora</name>
    <dbReference type="NCBI Taxonomy" id="2813651"/>
    <lineage>
        <taxon>Eukaryota</taxon>
        <taxon>Fungi</taxon>
        <taxon>Dikarya</taxon>
        <taxon>Ascomycota</taxon>
        <taxon>Pezizomycotina</taxon>
        <taxon>Orbiliomycetes</taxon>
        <taxon>Orbiliales</taxon>
        <taxon>Orbiliaceae</taxon>
        <taxon>Orbilia</taxon>
    </lineage>
</organism>
<dbReference type="Proteomes" id="UP000483672">
    <property type="component" value="Unassembled WGS sequence"/>
</dbReference>
<protein>
    <submittedName>
        <fullName evidence="1">Uncharacterized protein</fullName>
    </submittedName>
</protein>
<evidence type="ECO:0000313" key="1">
    <source>
        <dbReference type="EMBL" id="KAF3231918.1"/>
    </source>
</evidence>
<evidence type="ECO:0000313" key="2">
    <source>
        <dbReference type="Proteomes" id="UP000483672"/>
    </source>
</evidence>
<comment type="caution">
    <text evidence="1">The sequence shown here is derived from an EMBL/GenBank/DDBJ whole genome shotgun (WGS) entry which is preliminary data.</text>
</comment>
<dbReference type="AlphaFoldDB" id="A0A6G1MMN8"/>
<gene>
    <name evidence="1" type="ORF">TWF191_003894</name>
</gene>
<reference evidence="1 2" key="1">
    <citation type="submission" date="2019-06" db="EMBL/GenBank/DDBJ databases">
        <authorList>
            <person name="Palmer J.M."/>
        </authorList>
    </citation>
    <scope>NUCLEOTIDE SEQUENCE [LARGE SCALE GENOMIC DNA]</scope>
    <source>
        <strain evidence="1 2">TWF191</strain>
    </source>
</reference>
<proteinExistence type="predicted"/>
<sequence>MSQILSTQKGSPFLDLPPELRHHIYSFLVGPDNHSIEGGFFSGHLRLKYHLEILRASREIYVEASDIIFREIGPIITVTFRQKDLHDAMQPVDYPLYLCPNPHVITQRQLHVDVGQNCEDFETREIGSNKNQEGPRPSVSFAVVGEKTILHFTHTLGEICPCEGFRFWINPLANVEVSDLIRLFAGFQTHSGTRSTVDCICPRDCQEFEDFLNDNFFWTNGESLRAYSLALDRFKMANGLLAAMDFEAAAIEYQNMLSLIHRIRVGESQPTNEFGEIRDRLLAKVFRNILWAYIGMGKYQPQEKNRKVWLQRNMDIVRSYIAEREYLDGGNLFWLLGLLRVVLYRKWARPKQKPTKSHYKKILEDLSRASKNQTCSEFDNNKLQKTLGVFKKQYRALMSAQSSTGTCHLEDILSEAPQPCSVVPEPFSVSPVLEERVLREYQLLKKLDSKRIDGYEAAIRAVGLASILSKGKDTKPSPELLQQIKSTEPHVRDDAYQIFDFDGLIVQMRFLPSQSSHQRTILEF</sequence>